<reference evidence="13 14" key="1">
    <citation type="submission" date="2021-05" db="EMBL/GenBank/DDBJ databases">
        <title>Draft Whole Genome Sequencing Of Biosensor Chromobacterium violaceum Strain CV026 Reveals A Regulatory RNA In Chromobacterium violaceum Phenotype Regulatory Network.</title>
        <authorList>
            <person name="Hong K.W."/>
            <person name="Chan K.G."/>
            <person name="Chang C.-Y."/>
        </authorList>
    </citation>
    <scope>NUCLEOTIDE SEQUENCE [LARGE SCALE GENOMIC DNA]</scope>
    <source>
        <strain evidence="13 14">ATCC 31532</strain>
    </source>
</reference>
<organism evidence="13 14">
    <name type="scientific">Chromobacterium subtsugae</name>
    <dbReference type="NCBI Taxonomy" id="251747"/>
    <lineage>
        <taxon>Bacteria</taxon>
        <taxon>Pseudomonadati</taxon>
        <taxon>Pseudomonadota</taxon>
        <taxon>Betaproteobacteria</taxon>
        <taxon>Neisseriales</taxon>
        <taxon>Chromobacteriaceae</taxon>
        <taxon>Chromobacterium</taxon>
    </lineage>
</organism>
<evidence type="ECO:0000256" key="5">
    <source>
        <dbReference type="ARBA" id="ARBA00022989"/>
    </source>
</evidence>
<evidence type="ECO:0000259" key="11">
    <source>
        <dbReference type="PROSITE" id="PS50111"/>
    </source>
</evidence>
<dbReference type="InterPro" id="IPR004090">
    <property type="entry name" value="Chemotax_Me-accpt_rcpt"/>
</dbReference>
<comment type="similarity">
    <text evidence="8">Belongs to the methyl-accepting chemotaxis (MCP) protein family.</text>
</comment>
<dbReference type="PANTHER" id="PTHR32089:SF117">
    <property type="entry name" value="METHYL ACCEPTING SENSORY TRANSDUCER WITH CACHE_1 SMALL MOLECULE BINDING DOMAIN"/>
    <property type="match status" value="1"/>
</dbReference>
<dbReference type="Proteomes" id="UP000711178">
    <property type="component" value="Unassembled WGS sequence"/>
</dbReference>
<dbReference type="SUPFAM" id="SSF58104">
    <property type="entry name" value="Methyl-accepting chemotaxis protein (MCP) signaling domain"/>
    <property type="match status" value="1"/>
</dbReference>
<dbReference type="GeneID" id="89686235"/>
<dbReference type="CDD" id="cd12913">
    <property type="entry name" value="PDC1_MCP_like"/>
    <property type="match status" value="1"/>
</dbReference>
<evidence type="ECO:0000256" key="6">
    <source>
        <dbReference type="ARBA" id="ARBA00023136"/>
    </source>
</evidence>
<dbReference type="EMBL" id="JAHDTB010000018">
    <property type="protein sequence ID" value="MBW8289491.1"/>
    <property type="molecule type" value="Genomic_DNA"/>
</dbReference>
<keyword evidence="6" id="KW-0472">Membrane</keyword>
<keyword evidence="14" id="KW-1185">Reference proteome</keyword>
<feature type="coiled-coil region" evidence="10">
    <location>
        <begin position="364"/>
        <end position="398"/>
    </location>
</feature>
<evidence type="ECO:0000256" key="7">
    <source>
        <dbReference type="ARBA" id="ARBA00023224"/>
    </source>
</evidence>
<dbReference type="Pfam" id="PF00015">
    <property type="entry name" value="MCPsignal"/>
    <property type="match status" value="1"/>
</dbReference>
<dbReference type="InterPro" id="IPR029151">
    <property type="entry name" value="Sensor-like_sf"/>
</dbReference>
<evidence type="ECO:0000313" key="14">
    <source>
        <dbReference type="Proteomes" id="UP000711178"/>
    </source>
</evidence>
<dbReference type="PANTHER" id="PTHR32089">
    <property type="entry name" value="METHYL-ACCEPTING CHEMOTAXIS PROTEIN MCPB"/>
    <property type="match status" value="1"/>
</dbReference>
<proteinExistence type="inferred from homology"/>
<feature type="domain" description="HAMP" evidence="12">
    <location>
        <begin position="297"/>
        <end position="351"/>
    </location>
</feature>
<dbReference type="PROSITE" id="PS50111">
    <property type="entry name" value="CHEMOTAXIS_TRANSDUC_2"/>
    <property type="match status" value="1"/>
</dbReference>
<keyword evidence="2" id="KW-1003">Cell membrane</keyword>
<evidence type="ECO:0000256" key="1">
    <source>
        <dbReference type="ARBA" id="ARBA00004651"/>
    </source>
</evidence>
<gene>
    <name evidence="13" type="ORF">KIF53_17795</name>
</gene>
<protein>
    <submittedName>
        <fullName evidence="13">Methyl-accepting chemotaxis protein</fullName>
    </submittedName>
</protein>
<dbReference type="SMART" id="SM00283">
    <property type="entry name" value="MA"/>
    <property type="match status" value="1"/>
</dbReference>
<comment type="caution">
    <text evidence="13">The sequence shown here is derived from an EMBL/GenBank/DDBJ whole genome shotgun (WGS) entry which is preliminary data.</text>
</comment>
<evidence type="ECO:0000256" key="10">
    <source>
        <dbReference type="SAM" id="Coils"/>
    </source>
</evidence>
<feature type="domain" description="Methyl-accepting transducer" evidence="11">
    <location>
        <begin position="356"/>
        <end position="592"/>
    </location>
</feature>
<dbReference type="InterPro" id="IPR004089">
    <property type="entry name" value="MCPsignal_dom"/>
</dbReference>
<dbReference type="InterPro" id="IPR003660">
    <property type="entry name" value="HAMP_dom"/>
</dbReference>
<dbReference type="Pfam" id="PF00672">
    <property type="entry name" value="HAMP"/>
    <property type="match status" value="1"/>
</dbReference>
<keyword evidence="5" id="KW-1133">Transmembrane helix</keyword>
<dbReference type="Gene3D" id="1.10.287.950">
    <property type="entry name" value="Methyl-accepting chemotaxis protein"/>
    <property type="match status" value="1"/>
</dbReference>
<dbReference type="CDD" id="cd11386">
    <property type="entry name" value="MCP_signal"/>
    <property type="match status" value="1"/>
</dbReference>
<dbReference type="RefSeq" id="WP_043581559.1">
    <property type="nucleotide sequence ID" value="NZ_CP142381.1"/>
</dbReference>
<evidence type="ECO:0000256" key="3">
    <source>
        <dbReference type="ARBA" id="ARBA00022500"/>
    </source>
</evidence>
<dbReference type="SMART" id="SM00304">
    <property type="entry name" value="HAMP"/>
    <property type="match status" value="2"/>
</dbReference>
<sequence>MKIAHKAGLISALVLAVTVSTLSWIQYRSIADSVRRDKQQEIAQTGQVLAAQIENWLNGKLKQIDLMAQLIDSGFSAERIQEVFDRPQHKQEFLLIFGGLDTDGKRITNDPKWNPPPDWDARKRPWYPVAKNANGAALTDPYPDAASGEILISAVAKLTDKGAVKGAFGGDLSLKTVSEALNTVNFNGAGYAFLLSADGKIISHPDGKLNGKSVADLFGGQAPALSKDLQDIDVNGKKLMVAFQPLDKLQNAKWLVGIVLDTDKVMANVRSLGQQAMIGAVIGVILSMLALSSLMGRLMQAPLLQLKSSLAQINSGNGDLTRRIDDSASDEFGEVARELNTFLAYLQQLVGDIQRISHSVHDSTEQSANEARQSRNEAARLQQELDGLASAIQEMADTTGEINNNASAVAAAAKQAHEETDGRVKQVAQSAQSICKLAQTMEETSQSMGELAAFSKNIESIVQVITGVAEQTNLLALNAAIEAARAGELGRGFAVVADEVRKLASQTQSATQEIRSTIEQLQRGVGQAHQKMEESRERAGHTVAEAEQTSEMLLRIQDVIADINRKNSEIASTIQRQSGMAQDISHSAGNIQQIGQQVADVAEVQLQHCNETSEKVARQDTLISRFRI</sequence>
<dbReference type="Pfam" id="PF02743">
    <property type="entry name" value="dCache_1"/>
    <property type="match status" value="1"/>
</dbReference>
<evidence type="ECO:0000256" key="8">
    <source>
        <dbReference type="ARBA" id="ARBA00029447"/>
    </source>
</evidence>
<dbReference type="CDD" id="cd06225">
    <property type="entry name" value="HAMP"/>
    <property type="match status" value="1"/>
</dbReference>
<feature type="coiled-coil region" evidence="10">
    <location>
        <begin position="518"/>
        <end position="549"/>
    </location>
</feature>
<name>A0ABS7FHC4_9NEIS</name>
<dbReference type="CDD" id="cd12912">
    <property type="entry name" value="PDC2_MCP_like"/>
    <property type="match status" value="1"/>
</dbReference>
<evidence type="ECO:0000313" key="13">
    <source>
        <dbReference type="EMBL" id="MBW8289491.1"/>
    </source>
</evidence>
<dbReference type="InterPro" id="IPR033479">
    <property type="entry name" value="dCache_1"/>
</dbReference>
<accession>A0ABS7FHC4</accession>
<evidence type="ECO:0000259" key="12">
    <source>
        <dbReference type="PROSITE" id="PS50885"/>
    </source>
</evidence>
<keyword evidence="10" id="KW-0175">Coiled coil</keyword>
<keyword evidence="7 9" id="KW-0807">Transducer</keyword>
<dbReference type="PRINTS" id="PR00260">
    <property type="entry name" value="CHEMTRNSDUCR"/>
</dbReference>
<dbReference type="PROSITE" id="PS50885">
    <property type="entry name" value="HAMP"/>
    <property type="match status" value="1"/>
</dbReference>
<dbReference type="Gene3D" id="3.30.450.20">
    <property type="entry name" value="PAS domain"/>
    <property type="match status" value="2"/>
</dbReference>
<evidence type="ECO:0000256" key="9">
    <source>
        <dbReference type="PROSITE-ProRule" id="PRU00284"/>
    </source>
</evidence>
<dbReference type="SUPFAM" id="SSF103190">
    <property type="entry name" value="Sensory domain-like"/>
    <property type="match status" value="1"/>
</dbReference>
<evidence type="ECO:0000256" key="4">
    <source>
        <dbReference type="ARBA" id="ARBA00022692"/>
    </source>
</evidence>
<keyword evidence="4" id="KW-0812">Transmembrane</keyword>
<evidence type="ECO:0000256" key="2">
    <source>
        <dbReference type="ARBA" id="ARBA00022475"/>
    </source>
</evidence>
<keyword evidence="3" id="KW-0145">Chemotaxis</keyword>
<comment type="subcellular location">
    <subcellularLocation>
        <location evidence="1">Cell membrane</location>
        <topology evidence="1">Multi-pass membrane protein</topology>
    </subcellularLocation>
</comment>